<dbReference type="Proteomes" id="UP000471751">
    <property type="component" value="Unassembled WGS sequence"/>
</dbReference>
<dbReference type="EMBL" id="JAAHBT010000038">
    <property type="protein sequence ID" value="NES09131.1"/>
    <property type="molecule type" value="Genomic_DNA"/>
</dbReference>
<accession>A0A6I5RNC7</accession>
<feature type="domain" description="IraD/Gp25-like" evidence="1">
    <location>
        <begin position="4"/>
        <end position="93"/>
    </location>
</feature>
<dbReference type="InterPro" id="IPR007048">
    <property type="entry name" value="IraD/Gp25-like"/>
</dbReference>
<dbReference type="InterPro" id="IPR053176">
    <property type="entry name" value="T6SS_TssE1-like"/>
</dbReference>
<keyword evidence="3" id="KW-1185">Reference proteome</keyword>
<evidence type="ECO:0000313" key="3">
    <source>
        <dbReference type="Proteomes" id="UP000471751"/>
    </source>
</evidence>
<proteinExistence type="predicted"/>
<organism evidence="2 3">
    <name type="scientific">Pseudomonas laurentiana</name>
    <dbReference type="NCBI Taxonomy" id="2364649"/>
    <lineage>
        <taxon>Bacteria</taxon>
        <taxon>Pseudomonadati</taxon>
        <taxon>Pseudomonadota</taxon>
        <taxon>Gammaproteobacteria</taxon>
        <taxon>Pseudomonadales</taxon>
        <taxon>Pseudomonadaceae</taxon>
        <taxon>Pseudomonas</taxon>
    </lineage>
</organism>
<reference evidence="2 3" key="1">
    <citation type="submission" date="2020-02" db="EMBL/GenBank/DDBJ databases">
        <title>Broccoli isolated Pseudomonas sp.</title>
        <authorList>
            <person name="Fujikawa T."/>
            <person name="Sawada H."/>
        </authorList>
    </citation>
    <scope>NUCLEOTIDE SEQUENCE [LARGE SCALE GENOMIC DNA]</scope>
    <source>
        <strain evidence="2 3">JCM 32154</strain>
    </source>
</reference>
<gene>
    <name evidence="2" type="ORF">G3O07_04350</name>
</gene>
<dbReference type="PANTHER" id="PTHR38595">
    <property type="entry name" value="CYTOPLASMIC PROTEIN-RELATED"/>
    <property type="match status" value="1"/>
</dbReference>
<dbReference type="AlphaFoldDB" id="A0A6I5RNC7"/>
<dbReference type="Pfam" id="PF04965">
    <property type="entry name" value="GPW_gp25"/>
    <property type="match status" value="1"/>
</dbReference>
<evidence type="ECO:0000313" key="2">
    <source>
        <dbReference type="EMBL" id="NES09131.1"/>
    </source>
</evidence>
<protein>
    <submittedName>
        <fullName evidence="2">Type VI secretion system lysozyme-like protein</fullName>
    </submittedName>
</protein>
<name>A0A6I5RNC7_9PSED</name>
<sequence>MSRLREDLSALLNTCGLASALDLGKTPYVSRSVLNYGIGSIAGKTLSSLSPEVLVKHIRHAILAYEPRIIRHSLQVSWVSRTETPLFEIQIVIEGHLRDADVAHPFTFRSVWNTQSGAVHIDTAPGRGLHG</sequence>
<evidence type="ECO:0000259" key="1">
    <source>
        <dbReference type="Pfam" id="PF04965"/>
    </source>
</evidence>
<dbReference type="SUPFAM" id="SSF160719">
    <property type="entry name" value="gpW/gp25-like"/>
    <property type="match status" value="1"/>
</dbReference>
<dbReference type="PANTHER" id="PTHR38595:SF1">
    <property type="entry name" value="TYPE VI SECRETION SYSTEM COMPONENT TSSE1"/>
    <property type="match status" value="1"/>
</dbReference>
<comment type="caution">
    <text evidence="2">The sequence shown here is derived from an EMBL/GenBank/DDBJ whole genome shotgun (WGS) entry which is preliminary data.</text>
</comment>